<dbReference type="Proteomes" id="UP000736583">
    <property type="component" value="Unassembled WGS sequence"/>
</dbReference>
<gene>
    <name evidence="2" type="ORF">KQI89_07475</name>
</gene>
<dbReference type="GO" id="GO:0005524">
    <property type="term" value="F:ATP binding"/>
    <property type="evidence" value="ECO:0007669"/>
    <property type="project" value="UniProtKB-KW"/>
</dbReference>
<dbReference type="RefSeq" id="WP_216456544.1">
    <property type="nucleotide sequence ID" value="NZ_JAHLQL010000001.1"/>
</dbReference>
<feature type="domain" description="ABC transporter" evidence="1">
    <location>
        <begin position="3"/>
        <end position="235"/>
    </location>
</feature>
<sequence length="256" mass="28390">MNLKVDNIDVVISGTNIVKDISLYVESGQFVGIIGPNGCGKSTLLKSIYKVIKPKQGSVFLDGEDVLKSSPKSISKRMSVVGQFNDLSFDFTVYEMVMMGRTPHKHLMESHNKEDYKIVDAALEKVNLLSYSDRSYLTLSGGEKQRVILARAIAQEPKFLVLDEPTNHLDIKYQLQILSIVKSLKVGTLTALHDLPLAATYCDILYVVKNGEIVTYGKPDEVLTKELVKQVFEIDCEIYVNPVTGGLAMAYIPPSN</sequence>
<evidence type="ECO:0000313" key="2">
    <source>
        <dbReference type="EMBL" id="MBU5591602.1"/>
    </source>
</evidence>
<evidence type="ECO:0000259" key="1">
    <source>
        <dbReference type="PROSITE" id="PS50893"/>
    </source>
</evidence>
<evidence type="ECO:0000313" key="3">
    <source>
        <dbReference type="Proteomes" id="UP000736583"/>
    </source>
</evidence>
<dbReference type="PROSITE" id="PS00211">
    <property type="entry name" value="ABC_TRANSPORTER_1"/>
    <property type="match status" value="1"/>
</dbReference>
<dbReference type="InterPro" id="IPR017871">
    <property type="entry name" value="ABC_transporter-like_CS"/>
</dbReference>
<name>A0ABS6EZD8_9CLOT</name>
<dbReference type="EMBL" id="JAHLQL010000001">
    <property type="protein sequence ID" value="MBU5591602.1"/>
    <property type="molecule type" value="Genomic_DNA"/>
</dbReference>
<accession>A0ABS6EZD8</accession>
<keyword evidence="3" id="KW-1185">Reference proteome</keyword>
<dbReference type="InterPro" id="IPR003593">
    <property type="entry name" value="AAA+_ATPase"/>
</dbReference>
<comment type="caution">
    <text evidence="2">The sequence shown here is derived from an EMBL/GenBank/DDBJ whole genome shotgun (WGS) entry which is preliminary data.</text>
</comment>
<organism evidence="2 3">
    <name type="scientific">Clostridium simiarum</name>
    <dbReference type="NCBI Taxonomy" id="2841506"/>
    <lineage>
        <taxon>Bacteria</taxon>
        <taxon>Bacillati</taxon>
        <taxon>Bacillota</taxon>
        <taxon>Clostridia</taxon>
        <taxon>Eubacteriales</taxon>
        <taxon>Clostridiaceae</taxon>
        <taxon>Clostridium</taxon>
    </lineage>
</organism>
<proteinExistence type="predicted"/>
<dbReference type="PANTHER" id="PTHR42794:SF2">
    <property type="entry name" value="ABC TRANSPORTER ATP-BINDING PROTEIN"/>
    <property type="match status" value="1"/>
</dbReference>
<keyword evidence="2" id="KW-0067">ATP-binding</keyword>
<dbReference type="CDD" id="cd03214">
    <property type="entry name" value="ABC_Iron-Siderophores_B12_Hemin"/>
    <property type="match status" value="1"/>
</dbReference>
<dbReference type="SMART" id="SM00382">
    <property type="entry name" value="AAA"/>
    <property type="match status" value="1"/>
</dbReference>
<dbReference type="InterPro" id="IPR003439">
    <property type="entry name" value="ABC_transporter-like_ATP-bd"/>
</dbReference>
<protein>
    <submittedName>
        <fullName evidence="2">ABC transporter ATP-binding protein</fullName>
    </submittedName>
</protein>
<dbReference type="Pfam" id="PF00005">
    <property type="entry name" value="ABC_tran"/>
    <property type="match status" value="1"/>
</dbReference>
<reference evidence="2 3" key="1">
    <citation type="submission" date="2021-06" db="EMBL/GenBank/DDBJ databases">
        <authorList>
            <person name="Sun Q."/>
            <person name="Li D."/>
        </authorList>
    </citation>
    <scope>NUCLEOTIDE SEQUENCE [LARGE SCALE GENOMIC DNA]</scope>
    <source>
        <strain evidence="2 3">MSJ-4</strain>
    </source>
</reference>
<dbReference type="PANTHER" id="PTHR42794">
    <property type="entry name" value="HEMIN IMPORT ATP-BINDING PROTEIN HMUV"/>
    <property type="match status" value="1"/>
</dbReference>
<dbReference type="PROSITE" id="PS50893">
    <property type="entry name" value="ABC_TRANSPORTER_2"/>
    <property type="match status" value="1"/>
</dbReference>
<keyword evidence="2" id="KW-0547">Nucleotide-binding</keyword>